<evidence type="ECO:0000256" key="1">
    <source>
        <dbReference type="SAM" id="MobiDB-lite"/>
    </source>
</evidence>
<feature type="compositionally biased region" description="Pro residues" evidence="1">
    <location>
        <begin position="301"/>
        <end position="310"/>
    </location>
</feature>
<protein>
    <submittedName>
        <fullName evidence="2">Uncharacterized protein</fullName>
    </submittedName>
</protein>
<sequence length="411" mass="44671">MTDNNLFQLAKVISDLSPKPSPTLPTLDHEYDRRTLPLRKNACAVCAVCFTCSKNYSVDCTCDESQPRRGKNLPQGGLDSRAKKLNRTDKEDHGFTIQWLEENAHKIYRDAASNQVVGLANQTEVGLCKAHSSTLYRAKKRWEQKNHSFSSSSSSPSPSCVLIDAPMPTAAATPTATTTPTASTTRATTSPTTGFKKLESGGLAAKVKELCQQEQHQQQSLSPIATSLNSLSSSLQQQLHLSSGASPKYYPHHHHTTTPPPSASSSSYNLRPYQLHNTSSSSSSSPSTIPLSSSTQYPPALGIPPSPPTPSIQIETVSLKSMPSDEPCIYFIRNLAITDSFTFRHLLDETDIIGTTPPPSGKRIIIADPSSERIFPLSQAIRSVLPRPSSSHMEFCLSLADKTSIDWSSCT</sequence>
<dbReference type="OrthoDB" id="2358153at2759"/>
<accession>A0A1X2HBD6</accession>
<dbReference type="AlphaFoldDB" id="A0A1X2HBD6"/>
<feature type="region of interest" description="Disordered" evidence="1">
    <location>
        <begin position="65"/>
        <end position="87"/>
    </location>
</feature>
<evidence type="ECO:0000313" key="2">
    <source>
        <dbReference type="EMBL" id="ORY96021.1"/>
    </source>
</evidence>
<dbReference type="EMBL" id="MCGE01000076">
    <property type="protein sequence ID" value="ORY96021.1"/>
    <property type="molecule type" value="Genomic_DNA"/>
</dbReference>
<feature type="compositionally biased region" description="Low complexity" evidence="1">
    <location>
        <begin position="235"/>
        <end position="249"/>
    </location>
</feature>
<comment type="caution">
    <text evidence="2">The sequence shown here is derived from an EMBL/GenBank/DDBJ whole genome shotgun (WGS) entry which is preliminary data.</text>
</comment>
<organism evidence="2 3">
    <name type="scientific">Absidia repens</name>
    <dbReference type="NCBI Taxonomy" id="90262"/>
    <lineage>
        <taxon>Eukaryota</taxon>
        <taxon>Fungi</taxon>
        <taxon>Fungi incertae sedis</taxon>
        <taxon>Mucoromycota</taxon>
        <taxon>Mucoromycotina</taxon>
        <taxon>Mucoromycetes</taxon>
        <taxon>Mucorales</taxon>
        <taxon>Cunninghamellaceae</taxon>
        <taxon>Absidia</taxon>
    </lineage>
</organism>
<evidence type="ECO:0000313" key="3">
    <source>
        <dbReference type="Proteomes" id="UP000193560"/>
    </source>
</evidence>
<proteinExistence type="predicted"/>
<feature type="compositionally biased region" description="Low complexity" evidence="1">
    <location>
        <begin position="278"/>
        <end position="300"/>
    </location>
</feature>
<reference evidence="2 3" key="1">
    <citation type="submission" date="2016-07" db="EMBL/GenBank/DDBJ databases">
        <title>Pervasive Adenine N6-methylation of Active Genes in Fungi.</title>
        <authorList>
            <consortium name="DOE Joint Genome Institute"/>
            <person name="Mondo S.J."/>
            <person name="Dannebaum R.O."/>
            <person name="Kuo R.C."/>
            <person name="Labutti K."/>
            <person name="Haridas S."/>
            <person name="Kuo A."/>
            <person name="Salamov A."/>
            <person name="Ahrendt S.R."/>
            <person name="Lipzen A."/>
            <person name="Sullivan W."/>
            <person name="Andreopoulos W.B."/>
            <person name="Clum A."/>
            <person name="Lindquist E."/>
            <person name="Daum C."/>
            <person name="Ramamoorthy G.K."/>
            <person name="Gryganskyi A."/>
            <person name="Culley D."/>
            <person name="Magnuson J.K."/>
            <person name="James T.Y."/>
            <person name="O'Malley M.A."/>
            <person name="Stajich J.E."/>
            <person name="Spatafora J.W."/>
            <person name="Visel A."/>
            <person name="Grigoriev I.V."/>
        </authorList>
    </citation>
    <scope>NUCLEOTIDE SEQUENCE [LARGE SCALE GENOMIC DNA]</scope>
    <source>
        <strain evidence="2 3">NRRL 1336</strain>
    </source>
</reference>
<feature type="region of interest" description="Disordered" evidence="1">
    <location>
        <begin position="171"/>
        <end position="197"/>
    </location>
</feature>
<gene>
    <name evidence="2" type="ORF">BCR42DRAFT_430596</name>
</gene>
<keyword evidence="3" id="KW-1185">Reference proteome</keyword>
<feature type="region of interest" description="Disordered" evidence="1">
    <location>
        <begin position="235"/>
        <end position="312"/>
    </location>
</feature>
<feature type="compositionally biased region" description="Low complexity" evidence="1">
    <location>
        <begin position="171"/>
        <end position="193"/>
    </location>
</feature>
<dbReference type="Proteomes" id="UP000193560">
    <property type="component" value="Unassembled WGS sequence"/>
</dbReference>
<name>A0A1X2HBD6_9FUNG</name>